<dbReference type="AlphaFoldDB" id="A0A1M6WTL4"/>
<evidence type="ECO:0000313" key="3">
    <source>
        <dbReference type="EMBL" id="SHK96984.1"/>
    </source>
</evidence>
<sequence>MSRITRFAARDTGPAARMAGFMAHLRDSGLRLGVGETQTALAALTHVTACDPDEAHLALKAVCAANADEAARFDLLFDSYWCTDGRVREKAVPRENRTERHSTNTRDPQGENAGARGALHSPDDGADHASADGDGTGKLIASQVENLMRKDMRQLVSPQDIAAAEATARRLAAAFRDHRSRRRRAARKGDQIHFRRLIRQSLSTGGEPLALPRKARPDRPIRIVALCDVSGSMTIYARVFLAFLSGLMRADESTDAYLFHTRLVRITEALRDTDPMRALNRLSLLAEGFGGGSKIGAALDEFARGPARRFVNGRSVVIILSDGYDTDPPERLAKALARLRKRGCKIIWLNPLKGWKDYAPVAGGMAAALPYLDLFAPATTLADLAALEPELERL</sequence>
<dbReference type="EMBL" id="FRBN01000003">
    <property type="protein sequence ID" value="SHK96984.1"/>
    <property type="molecule type" value="Genomic_DNA"/>
</dbReference>
<feature type="domain" description="VWFA" evidence="2">
    <location>
        <begin position="220"/>
        <end position="386"/>
    </location>
</feature>
<dbReference type="Proteomes" id="UP000184191">
    <property type="component" value="Unassembled WGS sequence"/>
</dbReference>
<gene>
    <name evidence="3" type="ORF">SAMN05444414_10399</name>
</gene>
<dbReference type="SUPFAM" id="SSF53300">
    <property type="entry name" value="vWA-like"/>
    <property type="match status" value="1"/>
</dbReference>
<reference evidence="4" key="1">
    <citation type="submission" date="2016-11" db="EMBL/GenBank/DDBJ databases">
        <authorList>
            <person name="Varghese N."/>
            <person name="Submissions S."/>
        </authorList>
    </citation>
    <scope>NUCLEOTIDE SEQUENCE [LARGE SCALE GENOMIC DNA]</scope>
    <source>
        <strain evidence="4">DSM 29327</strain>
    </source>
</reference>
<dbReference type="Pfam" id="PF05762">
    <property type="entry name" value="VWA_CoxE"/>
    <property type="match status" value="1"/>
</dbReference>
<feature type="compositionally biased region" description="Basic and acidic residues" evidence="1">
    <location>
        <begin position="91"/>
        <end position="104"/>
    </location>
</feature>
<dbReference type="InterPro" id="IPR002035">
    <property type="entry name" value="VWF_A"/>
</dbReference>
<proteinExistence type="predicted"/>
<protein>
    <submittedName>
        <fullName evidence="3">Uncharacterized conserved protein, contains von Willebrand factor type A (VWA) domain</fullName>
    </submittedName>
</protein>
<name>A0A1M6WTL4_9RHOB</name>
<feature type="compositionally biased region" description="Basic and acidic residues" evidence="1">
    <location>
        <begin position="121"/>
        <end position="131"/>
    </location>
</feature>
<dbReference type="CDD" id="cd00198">
    <property type="entry name" value="vWFA"/>
    <property type="match status" value="1"/>
</dbReference>
<dbReference type="Gene3D" id="3.40.50.410">
    <property type="entry name" value="von Willebrand factor, type A domain"/>
    <property type="match status" value="1"/>
</dbReference>
<organism evidence="3 4">
    <name type="scientific">Roseovarius marisflavi</name>
    <dbReference type="NCBI Taxonomy" id="1054996"/>
    <lineage>
        <taxon>Bacteria</taxon>
        <taxon>Pseudomonadati</taxon>
        <taxon>Pseudomonadota</taxon>
        <taxon>Alphaproteobacteria</taxon>
        <taxon>Rhodobacterales</taxon>
        <taxon>Roseobacteraceae</taxon>
        <taxon>Roseovarius</taxon>
    </lineage>
</organism>
<dbReference type="InterPro" id="IPR011195">
    <property type="entry name" value="UCP010256"/>
</dbReference>
<dbReference type="InterPro" id="IPR008912">
    <property type="entry name" value="Uncharacterised_CoxE"/>
</dbReference>
<dbReference type="PANTHER" id="PTHR39338">
    <property type="entry name" value="BLL5662 PROTEIN-RELATED"/>
    <property type="match status" value="1"/>
</dbReference>
<dbReference type="PANTHER" id="PTHR39338:SF6">
    <property type="entry name" value="BLL5662 PROTEIN"/>
    <property type="match status" value="1"/>
</dbReference>
<evidence type="ECO:0000259" key="2">
    <source>
        <dbReference type="SMART" id="SM00327"/>
    </source>
</evidence>
<dbReference type="OrthoDB" id="9790469at2"/>
<feature type="region of interest" description="Disordered" evidence="1">
    <location>
        <begin position="91"/>
        <end position="136"/>
    </location>
</feature>
<dbReference type="PIRSF" id="PIRSF010256">
    <property type="entry name" value="CoxE_vWa"/>
    <property type="match status" value="1"/>
</dbReference>
<keyword evidence="4" id="KW-1185">Reference proteome</keyword>
<evidence type="ECO:0000256" key="1">
    <source>
        <dbReference type="SAM" id="MobiDB-lite"/>
    </source>
</evidence>
<dbReference type="RefSeq" id="WP_073195390.1">
    <property type="nucleotide sequence ID" value="NZ_FRBN01000003.1"/>
</dbReference>
<dbReference type="InterPro" id="IPR036465">
    <property type="entry name" value="vWFA_dom_sf"/>
</dbReference>
<accession>A0A1M6WTL4</accession>
<evidence type="ECO:0000313" key="4">
    <source>
        <dbReference type="Proteomes" id="UP000184191"/>
    </source>
</evidence>
<dbReference type="STRING" id="1054996.SAMN05444414_10399"/>
<dbReference type="SMART" id="SM00327">
    <property type="entry name" value="VWA"/>
    <property type="match status" value="1"/>
</dbReference>